<dbReference type="PANTHER" id="PTHR15904">
    <property type="entry name" value="FAM13"/>
    <property type="match status" value="1"/>
</dbReference>
<dbReference type="InterPro" id="IPR000198">
    <property type="entry name" value="RhoGAP_dom"/>
</dbReference>
<dbReference type="InterPro" id="IPR008936">
    <property type="entry name" value="Rho_GTPase_activation_prot"/>
</dbReference>
<feature type="compositionally biased region" description="Acidic residues" evidence="1">
    <location>
        <begin position="217"/>
        <end position="228"/>
    </location>
</feature>
<feature type="domain" description="Rho-GAP" evidence="2">
    <location>
        <begin position="25"/>
        <end position="215"/>
    </location>
</feature>
<feature type="compositionally biased region" description="Acidic residues" evidence="1">
    <location>
        <begin position="237"/>
        <end position="246"/>
    </location>
</feature>
<gene>
    <name evidence="3" type="ORF">PROFUN_06784</name>
</gene>
<proteinExistence type="predicted"/>
<feature type="region of interest" description="Disordered" evidence="1">
    <location>
        <begin position="332"/>
        <end position="368"/>
    </location>
</feature>
<dbReference type="InParanoid" id="A0A2P6NNN7"/>
<evidence type="ECO:0000256" key="1">
    <source>
        <dbReference type="SAM" id="MobiDB-lite"/>
    </source>
</evidence>
<dbReference type="FunCoup" id="A0A2P6NNN7">
    <property type="interactions" value="28"/>
</dbReference>
<dbReference type="InterPro" id="IPR059029">
    <property type="entry name" value="FAM13A_dom"/>
</dbReference>
<dbReference type="EMBL" id="MDYQ01000043">
    <property type="protein sequence ID" value="PRP85552.1"/>
    <property type="molecule type" value="Genomic_DNA"/>
</dbReference>
<evidence type="ECO:0000313" key="4">
    <source>
        <dbReference type="Proteomes" id="UP000241769"/>
    </source>
</evidence>
<protein>
    <recommendedName>
        <fullName evidence="2">Rho-GAP domain-containing protein</fullName>
    </recommendedName>
</protein>
<feature type="region of interest" description="Disordered" evidence="1">
    <location>
        <begin position="216"/>
        <end position="297"/>
    </location>
</feature>
<feature type="region of interest" description="Disordered" evidence="1">
    <location>
        <begin position="533"/>
        <end position="588"/>
    </location>
</feature>
<dbReference type="GO" id="GO:0007165">
    <property type="term" value="P:signal transduction"/>
    <property type="evidence" value="ECO:0007669"/>
    <property type="project" value="InterPro"/>
</dbReference>
<feature type="compositionally biased region" description="Polar residues" evidence="1">
    <location>
        <begin position="540"/>
        <end position="563"/>
    </location>
</feature>
<organism evidence="3 4">
    <name type="scientific">Planoprotostelium fungivorum</name>
    <dbReference type="NCBI Taxonomy" id="1890364"/>
    <lineage>
        <taxon>Eukaryota</taxon>
        <taxon>Amoebozoa</taxon>
        <taxon>Evosea</taxon>
        <taxon>Variosea</taxon>
        <taxon>Cavosteliida</taxon>
        <taxon>Cavosteliaceae</taxon>
        <taxon>Planoprotostelium</taxon>
    </lineage>
</organism>
<dbReference type="InterPro" id="IPR039102">
    <property type="entry name" value="FAM13"/>
</dbReference>
<reference evidence="3 4" key="1">
    <citation type="journal article" date="2018" name="Genome Biol. Evol.">
        <title>Multiple Roots of Fruiting Body Formation in Amoebozoa.</title>
        <authorList>
            <person name="Hillmann F."/>
            <person name="Forbes G."/>
            <person name="Novohradska S."/>
            <person name="Ferling I."/>
            <person name="Riege K."/>
            <person name="Groth M."/>
            <person name="Westermann M."/>
            <person name="Marz M."/>
            <person name="Spaller T."/>
            <person name="Winckler T."/>
            <person name="Schaap P."/>
            <person name="Glockner G."/>
        </authorList>
    </citation>
    <scope>NUCLEOTIDE SEQUENCE [LARGE SCALE GENOMIC DNA]</scope>
    <source>
        <strain evidence="3 4">Jena</strain>
    </source>
</reference>
<dbReference type="SUPFAM" id="SSF48350">
    <property type="entry name" value="GTPase activation domain, GAP"/>
    <property type="match status" value="1"/>
</dbReference>
<dbReference type="Proteomes" id="UP000241769">
    <property type="component" value="Unassembled WGS sequence"/>
</dbReference>
<accession>A0A2P6NNN7</accession>
<sequence>MKKSLLGSIRSFSPSRSRPVKVFGASFDEVLERQGPGAKIPAVLLELILYVEANGLDTEGIFRLSGSQAEILLLKKEYDEGRTNVLSKCTSIHTASGLLKMYLRELPEPITLFHNYDSFMDSQDMPDTDDKLQLQKTLIENLPRPNRITMRRILEMLVAVRDYQDVNRMTSNNLAIVFGNNLLRSVENDPARMLLDTPKTNSVVCDMIENFNFIFGDGEEEEEEEEVDLKDSGNAEENGDIVDDNTEEAKKKRTTLTGSLRNFLRRENSSESPSSSPVQNRKKTNGAETMNTEEGNKKMIKNLMQKSVGILFDKNKQLDENLQVSVFWNRSKSTPKERPTPLLEPTVTPKTKELESPSHQSPRTSDPFVTASRRKNEVNDLSYTMPAALLHGALKANPAREDVKLRTTSSFGDMSERRRSRNISEETMEAKLDTAMDRLEKARRTHRRPDRLEDMDTHQLQEEKTAIKRELKAFDHEFQKKHGHMPAKADKEHLRALYTRYRDVKLRMDEEEERQRLNESNVFVSRREEMLDAKVRSKGKMSSPSAPSKGRGSSKTISVSPAVTNDRERQHVRQEHVERQTEEVQNDFTEDPSYKALRYEKRKLQIFLHEYQNEFFQKNNRKVSTREDRQPVWNEYDRYRQVKQLLAQYGDHGE</sequence>
<keyword evidence="4" id="KW-1185">Reference proteome</keyword>
<dbReference type="Pfam" id="PF26116">
    <property type="entry name" value="FAM13A"/>
    <property type="match status" value="2"/>
</dbReference>
<dbReference type="CDD" id="cd00159">
    <property type="entry name" value="RhoGAP"/>
    <property type="match status" value="1"/>
</dbReference>
<dbReference type="Pfam" id="PF00620">
    <property type="entry name" value="RhoGAP"/>
    <property type="match status" value="1"/>
</dbReference>
<dbReference type="OrthoDB" id="28120at2759"/>
<name>A0A2P6NNN7_9EUKA</name>
<comment type="caution">
    <text evidence="3">The sequence shown here is derived from an EMBL/GenBank/DDBJ whole genome shotgun (WGS) entry which is preliminary data.</text>
</comment>
<dbReference type="SMART" id="SM00324">
    <property type="entry name" value="RhoGAP"/>
    <property type="match status" value="1"/>
</dbReference>
<feature type="compositionally biased region" description="Basic and acidic residues" evidence="1">
    <location>
        <begin position="565"/>
        <end position="582"/>
    </location>
</feature>
<dbReference type="PROSITE" id="PS50238">
    <property type="entry name" value="RHOGAP"/>
    <property type="match status" value="1"/>
</dbReference>
<dbReference type="AlphaFoldDB" id="A0A2P6NNN7"/>
<dbReference type="PANTHER" id="PTHR15904:SF17">
    <property type="entry name" value="RHO-GAP DOMAIN-CONTAINING PROTEIN"/>
    <property type="match status" value="1"/>
</dbReference>
<dbReference type="STRING" id="1890364.A0A2P6NNN7"/>
<evidence type="ECO:0000259" key="2">
    <source>
        <dbReference type="PROSITE" id="PS50238"/>
    </source>
</evidence>
<evidence type="ECO:0000313" key="3">
    <source>
        <dbReference type="EMBL" id="PRP85552.1"/>
    </source>
</evidence>
<dbReference type="Gene3D" id="1.10.555.10">
    <property type="entry name" value="Rho GTPase activation protein"/>
    <property type="match status" value="1"/>
</dbReference>
<dbReference type="Gene3D" id="1.10.10.1460">
    <property type="match status" value="1"/>
</dbReference>